<evidence type="ECO:0000256" key="1">
    <source>
        <dbReference type="SAM" id="MobiDB-lite"/>
    </source>
</evidence>
<gene>
    <name evidence="2" type="ORF">HYG82_01395</name>
</gene>
<accession>A0A7D5H4V6</accession>
<reference evidence="2 3" key="1">
    <citation type="submission" date="2020-07" db="EMBL/GenBank/DDBJ databases">
        <authorList>
            <person name="Cui H."/>
        </authorList>
    </citation>
    <scope>NUCLEOTIDE SEQUENCE [LARGE SCALE GENOMIC DNA]</scope>
    <source>
        <strain evidence="2 3">YPL8</strain>
    </source>
</reference>
<dbReference type="OrthoDB" id="157587at2157"/>
<dbReference type="Proteomes" id="UP000509241">
    <property type="component" value="Chromosome"/>
</dbReference>
<dbReference type="EMBL" id="CP058601">
    <property type="protein sequence ID" value="QLG47595.1"/>
    <property type="molecule type" value="Genomic_DNA"/>
</dbReference>
<dbReference type="Pfam" id="PF24414">
    <property type="entry name" value="DUF7547"/>
    <property type="match status" value="1"/>
</dbReference>
<dbReference type="RefSeq" id="WP_179259337.1">
    <property type="nucleotide sequence ID" value="NZ_CP058601.1"/>
</dbReference>
<evidence type="ECO:0000313" key="3">
    <source>
        <dbReference type="Proteomes" id="UP000509241"/>
    </source>
</evidence>
<proteinExistence type="predicted"/>
<dbReference type="KEGG" id="haly:HYG82_01395"/>
<feature type="compositionally biased region" description="Acidic residues" evidence="1">
    <location>
        <begin position="222"/>
        <end position="238"/>
    </location>
</feature>
<keyword evidence="3" id="KW-1185">Reference proteome</keyword>
<dbReference type="InterPro" id="IPR055969">
    <property type="entry name" value="DUF7547"/>
</dbReference>
<feature type="compositionally biased region" description="Basic and acidic residues" evidence="1">
    <location>
        <begin position="239"/>
        <end position="251"/>
    </location>
</feature>
<feature type="compositionally biased region" description="Basic and acidic residues" evidence="1">
    <location>
        <begin position="194"/>
        <end position="205"/>
    </location>
</feature>
<feature type="region of interest" description="Disordered" evidence="1">
    <location>
        <begin position="80"/>
        <end position="102"/>
    </location>
</feature>
<organism evidence="2 3">
    <name type="scientific">Natrinema halophilum</name>
    <dbReference type="NCBI Taxonomy" id="1699371"/>
    <lineage>
        <taxon>Archaea</taxon>
        <taxon>Methanobacteriati</taxon>
        <taxon>Methanobacteriota</taxon>
        <taxon>Stenosarchaea group</taxon>
        <taxon>Halobacteria</taxon>
        <taxon>Halobacteriales</taxon>
        <taxon>Natrialbaceae</taxon>
        <taxon>Natrinema</taxon>
    </lineage>
</organism>
<sequence length="272" mass="29701">MADHDDELVDAVRELTRTIDALRTELEESSARRRPPLRPPTPGEVLRFTDEIALPAVIAVLETSVRALEAFQRSLKLVQGGREARNRTSAAAEATSDRTSELRRTTLSQLDTVLSELQRAASTGGLPADEQARDLLAEARELRDDVDRRLRDVAEGETEAVDSTPSASDRGVEIDIENGPLADVGTNADSENAETERTSDDRDSAVDVDAELETLRDRYGSDEDATADSNESDEDERNVDDSDPKVDRTESEGADTDDEAYGGENSGDEPDR</sequence>
<dbReference type="AlphaFoldDB" id="A0A7D5H4V6"/>
<protein>
    <submittedName>
        <fullName evidence="2">Uncharacterized protein</fullName>
    </submittedName>
</protein>
<evidence type="ECO:0000313" key="2">
    <source>
        <dbReference type="EMBL" id="QLG47595.1"/>
    </source>
</evidence>
<feature type="region of interest" description="Disordered" evidence="1">
    <location>
        <begin position="153"/>
        <end position="172"/>
    </location>
</feature>
<name>A0A7D5H4V6_9EURY</name>
<feature type="compositionally biased region" description="Acidic residues" evidence="1">
    <location>
        <begin position="252"/>
        <end position="272"/>
    </location>
</feature>
<feature type="region of interest" description="Disordered" evidence="1">
    <location>
        <begin position="177"/>
        <end position="272"/>
    </location>
</feature>
<dbReference type="GeneID" id="56031904"/>